<dbReference type="SUPFAM" id="SSF53720">
    <property type="entry name" value="ALDH-like"/>
    <property type="match status" value="2"/>
</dbReference>
<dbReference type="InterPro" id="IPR016162">
    <property type="entry name" value="Ald_DH_N"/>
</dbReference>
<feature type="non-terminal residue" evidence="1">
    <location>
        <position position="1"/>
    </location>
</feature>
<accession>A0A820A458</accession>
<sequence length="114" mass="13254">CGSERVDNKDYFIKATIFSDVKDDMQITREETICNQALFGGFKQSGQERELGRYALEPYYQSNVDKATEAAEKDFQYYSPWRKLDPAVRAQLIRKLADLLLRIVDYLAVEIFTL</sequence>
<organism evidence="1 2">
    <name type="scientific">Rotaria sordida</name>
    <dbReference type="NCBI Taxonomy" id="392033"/>
    <lineage>
        <taxon>Eukaryota</taxon>
        <taxon>Metazoa</taxon>
        <taxon>Spiralia</taxon>
        <taxon>Gnathifera</taxon>
        <taxon>Rotifera</taxon>
        <taxon>Eurotatoria</taxon>
        <taxon>Bdelloidea</taxon>
        <taxon>Philodinida</taxon>
        <taxon>Philodinidae</taxon>
        <taxon>Rotaria</taxon>
    </lineage>
</organism>
<gene>
    <name evidence="1" type="ORF">FNK824_LOCUS35557</name>
</gene>
<comment type="caution">
    <text evidence="1">The sequence shown here is derived from an EMBL/GenBank/DDBJ whole genome shotgun (WGS) entry which is preliminary data.</text>
</comment>
<name>A0A820A458_9BILA</name>
<dbReference type="Proteomes" id="UP000663874">
    <property type="component" value="Unassembled WGS sequence"/>
</dbReference>
<dbReference type="InterPro" id="IPR016161">
    <property type="entry name" value="Ald_DH/histidinol_DH"/>
</dbReference>
<protein>
    <submittedName>
        <fullName evidence="1">Uncharacterized protein</fullName>
    </submittedName>
</protein>
<evidence type="ECO:0000313" key="2">
    <source>
        <dbReference type="Proteomes" id="UP000663874"/>
    </source>
</evidence>
<dbReference type="EMBL" id="CAJOBE010015212">
    <property type="protein sequence ID" value="CAF4187302.1"/>
    <property type="molecule type" value="Genomic_DNA"/>
</dbReference>
<dbReference type="AlphaFoldDB" id="A0A820A458"/>
<dbReference type="GO" id="GO:0016491">
    <property type="term" value="F:oxidoreductase activity"/>
    <property type="evidence" value="ECO:0007669"/>
    <property type="project" value="InterPro"/>
</dbReference>
<dbReference type="PANTHER" id="PTHR11699">
    <property type="entry name" value="ALDEHYDE DEHYDROGENASE-RELATED"/>
    <property type="match status" value="1"/>
</dbReference>
<feature type="non-terminal residue" evidence="1">
    <location>
        <position position="114"/>
    </location>
</feature>
<evidence type="ECO:0000313" key="1">
    <source>
        <dbReference type="EMBL" id="CAF4187302.1"/>
    </source>
</evidence>
<reference evidence="1" key="1">
    <citation type="submission" date="2021-02" db="EMBL/GenBank/DDBJ databases">
        <authorList>
            <person name="Nowell W R."/>
        </authorList>
    </citation>
    <scope>NUCLEOTIDE SEQUENCE</scope>
</reference>
<proteinExistence type="predicted"/>
<dbReference type="Gene3D" id="3.40.605.10">
    <property type="entry name" value="Aldehyde Dehydrogenase, Chain A, domain 1"/>
    <property type="match status" value="1"/>
</dbReference>